<dbReference type="PANTHER" id="PTHR30146">
    <property type="entry name" value="LACI-RELATED TRANSCRIPTIONAL REPRESSOR"/>
    <property type="match status" value="1"/>
</dbReference>
<dbReference type="Proteomes" id="UP000658690">
    <property type="component" value="Unassembled WGS sequence"/>
</dbReference>
<dbReference type="SUPFAM" id="SSF53822">
    <property type="entry name" value="Periplasmic binding protein-like I"/>
    <property type="match status" value="1"/>
</dbReference>
<keyword evidence="6" id="KW-1185">Reference proteome</keyword>
<dbReference type="EMBL" id="WHOC01000028">
    <property type="protein sequence ID" value="NOU85335.1"/>
    <property type="molecule type" value="Genomic_DNA"/>
</dbReference>
<evidence type="ECO:0000259" key="4">
    <source>
        <dbReference type="SMART" id="SM00354"/>
    </source>
</evidence>
<accession>A0ABX1YW42</accession>
<evidence type="ECO:0000313" key="5">
    <source>
        <dbReference type="EMBL" id="NOU85335.1"/>
    </source>
</evidence>
<evidence type="ECO:0000256" key="1">
    <source>
        <dbReference type="ARBA" id="ARBA00023015"/>
    </source>
</evidence>
<proteinExistence type="predicted"/>
<dbReference type="Pfam" id="PF00356">
    <property type="entry name" value="LacI"/>
    <property type="match status" value="1"/>
</dbReference>
<comment type="caution">
    <text evidence="5">The sequence shown here is derived from an EMBL/GenBank/DDBJ whole genome shotgun (WGS) entry which is preliminary data.</text>
</comment>
<organism evidence="5 6">
    <name type="scientific">Paenibacillus germinis</name>
    <dbReference type="NCBI Taxonomy" id="2654979"/>
    <lineage>
        <taxon>Bacteria</taxon>
        <taxon>Bacillati</taxon>
        <taxon>Bacillota</taxon>
        <taxon>Bacilli</taxon>
        <taxon>Bacillales</taxon>
        <taxon>Paenibacillaceae</taxon>
        <taxon>Paenibacillus</taxon>
    </lineage>
</organism>
<dbReference type="SMART" id="SM00354">
    <property type="entry name" value="HTH_LACI"/>
    <property type="match status" value="1"/>
</dbReference>
<dbReference type="CDD" id="cd06267">
    <property type="entry name" value="PBP1_LacI_sugar_binding-like"/>
    <property type="match status" value="1"/>
</dbReference>
<dbReference type="InterPro" id="IPR028082">
    <property type="entry name" value="Peripla_BP_I"/>
</dbReference>
<reference evidence="5 6" key="1">
    <citation type="submission" date="2019-10" db="EMBL/GenBank/DDBJ databases">
        <title>Description of Paenibacillus choica sp. nov.</title>
        <authorList>
            <person name="Carlier A."/>
            <person name="Qi S."/>
        </authorList>
    </citation>
    <scope>NUCLEOTIDE SEQUENCE [LARGE SCALE GENOMIC DNA]</scope>
    <source>
        <strain evidence="5 6">LMG 31460</strain>
    </source>
</reference>
<keyword evidence="1" id="KW-0805">Transcription regulation</keyword>
<dbReference type="InterPro" id="IPR000843">
    <property type="entry name" value="HTH_LacI"/>
</dbReference>
<evidence type="ECO:0000313" key="6">
    <source>
        <dbReference type="Proteomes" id="UP000658690"/>
    </source>
</evidence>
<evidence type="ECO:0000256" key="3">
    <source>
        <dbReference type="ARBA" id="ARBA00023163"/>
    </source>
</evidence>
<dbReference type="SUPFAM" id="SSF47413">
    <property type="entry name" value="lambda repressor-like DNA-binding domains"/>
    <property type="match status" value="1"/>
</dbReference>
<protein>
    <submittedName>
        <fullName evidence="5">LacI family DNA-binding transcriptional regulator</fullName>
    </submittedName>
</protein>
<evidence type="ECO:0000256" key="2">
    <source>
        <dbReference type="ARBA" id="ARBA00023125"/>
    </source>
</evidence>
<name>A0ABX1YW42_9BACL</name>
<keyword evidence="3" id="KW-0804">Transcription</keyword>
<dbReference type="Gene3D" id="3.40.50.2300">
    <property type="match status" value="2"/>
</dbReference>
<dbReference type="InterPro" id="IPR001761">
    <property type="entry name" value="Peripla_BP/Lac1_sug-bd_dom"/>
</dbReference>
<dbReference type="InterPro" id="IPR010982">
    <property type="entry name" value="Lambda_DNA-bd_dom_sf"/>
</dbReference>
<dbReference type="Gene3D" id="1.10.260.40">
    <property type="entry name" value="lambda repressor-like DNA-binding domains"/>
    <property type="match status" value="1"/>
</dbReference>
<dbReference type="Pfam" id="PF00532">
    <property type="entry name" value="Peripla_BP_1"/>
    <property type="match status" value="1"/>
</dbReference>
<dbReference type="PANTHER" id="PTHR30146:SF24">
    <property type="entry name" value="XYLOSE OPERON REGULATORY PROTEIN"/>
    <property type="match status" value="1"/>
</dbReference>
<dbReference type="RefSeq" id="WP_171688655.1">
    <property type="nucleotide sequence ID" value="NZ_WHOC01000028.1"/>
</dbReference>
<gene>
    <name evidence="5" type="ORF">GC102_05995</name>
</gene>
<keyword evidence="2 5" id="KW-0238">DNA-binding</keyword>
<sequence length="326" mass="36866">MKISKKELALRLGISRTAVSLVLNNSPVSTISNETRRMILKAAKEAGYDIPEASRKICYILYNREARDPRYMVELKSIENAASHFDYSLLFKNVGASHEEHLRLEEFLQSNEAHGYVVTGDLDDAMLDLLEKTGVPFLLYGGTIRDNTNVVTFDHKKVNYLATRYLIDHGHHRIAFLVGPLEYPVHRDNLEGYKEALLESGIPFDKSLVQISPVEDGYELCRQMSVLEIDYTAVVCANTIIQYSALQYLREHGVRVPEQVSLIGNGYTELVTISKPVLTTVYGDPADIENVVYRLMDIIRKKTKQPEVLYMTKMIVVEGGTVGTYK</sequence>
<feature type="domain" description="HTH lacI-type" evidence="4">
    <location>
        <begin position="2"/>
        <end position="67"/>
    </location>
</feature>
<dbReference type="GO" id="GO:0003677">
    <property type="term" value="F:DNA binding"/>
    <property type="evidence" value="ECO:0007669"/>
    <property type="project" value="UniProtKB-KW"/>
</dbReference>